<dbReference type="AlphaFoldDB" id="A0A6F8Y4F3"/>
<proteinExistence type="predicted"/>
<reference evidence="2 3" key="2">
    <citation type="submission" date="2020-03" db="EMBL/GenBank/DDBJ databases">
        <authorList>
            <person name="Ichikawa N."/>
            <person name="Kimura A."/>
            <person name="Kitahashi Y."/>
            <person name="Uohara A."/>
        </authorList>
    </citation>
    <scope>NUCLEOTIDE SEQUENCE [LARGE SCALE GENOMIC DNA]</scope>
    <source>
        <strain evidence="2 3">NBRC 107702</strain>
    </source>
</reference>
<dbReference type="KEGG" id="pfla:Pflav_074020"/>
<feature type="transmembrane region" description="Helical" evidence="1">
    <location>
        <begin position="53"/>
        <end position="70"/>
    </location>
</feature>
<evidence type="ECO:0008006" key="4">
    <source>
        <dbReference type="Google" id="ProtNLM"/>
    </source>
</evidence>
<feature type="transmembrane region" description="Helical" evidence="1">
    <location>
        <begin position="82"/>
        <end position="104"/>
    </location>
</feature>
<evidence type="ECO:0000256" key="1">
    <source>
        <dbReference type="SAM" id="Phobius"/>
    </source>
</evidence>
<keyword evidence="1" id="KW-1133">Transmembrane helix</keyword>
<organism evidence="2 3">
    <name type="scientific">Phytohabitans flavus</name>
    <dbReference type="NCBI Taxonomy" id="1076124"/>
    <lineage>
        <taxon>Bacteria</taxon>
        <taxon>Bacillati</taxon>
        <taxon>Actinomycetota</taxon>
        <taxon>Actinomycetes</taxon>
        <taxon>Micromonosporales</taxon>
        <taxon>Micromonosporaceae</taxon>
    </lineage>
</organism>
<dbReference type="EMBL" id="AP022870">
    <property type="protein sequence ID" value="BCB80992.1"/>
    <property type="molecule type" value="Genomic_DNA"/>
</dbReference>
<name>A0A6F8Y4F3_9ACTN</name>
<keyword evidence="1" id="KW-0472">Membrane</keyword>
<reference evidence="2 3" key="1">
    <citation type="submission" date="2020-03" db="EMBL/GenBank/DDBJ databases">
        <title>Whole genome shotgun sequence of Phytohabitans flavus NBRC 107702.</title>
        <authorList>
            <person name="Komaki H."/>
            <person name="Tamura T."/>
        </authorList>
    </citation>
    <scope>NUCLEOTIDE SEQUENCE [LARGE SCALE GENOMIC DNA]</scope>
    <source>
        <strain evidence="2 3">NBRC 107702</strain>
    </source>
</reference>
<dbReference type="Proteomes" id="UP000502508">
    <property type="component" value="Chromosome"/>
</dbReference>
<keyword evidence="3" id="KW-1185">Reference proteome</keyword>
<keyword evidence="1" id="KW-0812">Transmembrane</keyword>
<evidence type="ECO:0000313" key="3">
    <source>
        <dbReference type="Proteomes" id="UP000502508"/>
    </source>
</evidence>
<protein>
    <recommendedName>
        <fullName evidence="4">DUF3054 domain-containing protein</fullName>
    </recommendedName>
</protein>
<accession>A0A6F8Y4F3</accession>
<feature type="transmembrane region" description="Helical" evidence="1">
    <location>
        <begin position="20"/>
        <end position="41"/>
    </location>
</feature>
<gene>
    <name evidence="2" type="ORF">Pflav_074020</name>
</gene>
<feature type="transmembrane region" description="Helical" evidence="1">
    <location>
        <begin position="110"/>
        <end position="130"/>
    </location>
</feature>
<sequence>MTEAQSGFPKRDADGRILAVTDLLGLVLAGLVIGVLALLVFDGVFSLLGFGDFGRASGWLAVILPAWVFVEEFRAWSYGAARVVVALVGAAVSITLGLLVAGLLNEAAPLWSGSAAAAAFALAYSLIWFYGIRWLDHRTG</sequence>
<dbReference type="RefSeq" id="WP_173040990.1">
    <property type="nucleotide sequence ID" value="NZ_AP022870.1"/>
</dbReference>
<evidence type="ECO:0000313" key="2">
    <source>
        <dbReference type="EMBL" id="BCB80992.1"/>
    </source>
</evidence>